<keyword evidence="3" id="KW-1185">Reference proteome</keyword>
<name>A0A1Q2HQA5_9BACT</name>
<feature type="domain" description="Sulfatase N-terminal" evidence="1">
    <location>
        <begin position="5"/>
        <end position="140"/>
    </location>
</feature>
<dbReference type="EMBL" id="CP019633">
    <property type="protein sequence ID" value="AQQ09511.1"/>
    <property type="molecule type" value="Genomic_DNA"/>
</dbReference>
<dbReference type="PANTHER" id="PTHR43751:SF1">
    <property type="entry name" value="SULFATASE ATSG-RELATED"/>
    <property type="match status" value="1"/>
</dbReference>
<dbReference type="InterPro" id="IPR052701">
    <property type="entry name" value="GAG_Ulvan_Degrading_Sulfatases"/>
</dbReference>
<organism evidence="2 3">
    <name type="scientific">Sedimentisphaera cyanobacteriorum</name>
    <dbReference type="NCBI Taxonomy" id="1940790"/>
    <lineage>
        <taxon>Bacteria</taxon>
        <taxon>Pseudomonadati</taxon>
        <taxon>Planctomycetota</taxon>
        <taxon>Phycisphaerae</taxon>
        <taxon>Sedimentisphaerales</taxon>
        <taxon>Sedimentisphaeraceae</taxon>
        <taxon>Sedimentisphaera</taxon>
    </lineage>
</organism>
<evidence type="ECO:0000259" key="1">
    <source>
        <dbReference type="Pfam" id="PF00884"/>
    </source>
</evidence>
<dbReference type="AlphaFoldDB" id="A0A1Q2HQA5"/>
<proteinExistence type="predicted"/>
<dbReference type="Pfam" id="PF00884">
    <property type="entry name" value="Sulfatase"/>
    <property type="match status" value="1"/>
</dbReference>
<dbReference type="Proteomes" id="UP000188273">
    <property type="component" value="Chromosome"/>
</dbReference>
<evidence type="ECO:0000313" key="2">
    <source>
        <dbReference type="EMBL" id="AQQ09511.1"/>
    </source>
</evidence>
<sequence>MEDDSAPFYLAVCLVEPHAPWVMGDASRYPANQLKLPPNMADTQETRENFSDYLAEITYMDSQVGDILQALEQSGKADNTLVLFTSEQGSKFPGNKWTNWDTGLHTALIARWPGISPVNKRTDALVQYCDFLPTVVELAGGDPEQFEFDGKSFLDVIKGNTHKHRDYVFGIHNNVPEGPQYPIRTVFDGQYRYIRNLCPDRIYIEKHVMGGSDFWHSWVKRSYNQKDVYELVERFTRRPPEQLYHTAEDPYEMNNLADNPKYAEIKNKLSDRLDKWMAQENDPGAPIDTMQAFKAAKNQNHIY</sequence>
<evidence type="ECO:0000313" key="3">
    <source>
        <dbReference type="Proteomes" id="UP000188273"/>
    </source>
</evidence>
<reference evidence="3" key="1">
    <citation type="submission" date="2017-02" db="EMBL/GenBank/DDBJ databases">
        <title>Comparative genomics and description of representatives of a novel lineage of planctomycetes thriving in anoxic sediments.</title>
        <authorList>
            <person name="Spring S."/>
            <person name="Bunk B."/>
            <person name="Sproer C."/>
            <person name="Klenk H.-P."/>
        </authorList>
    </citation>
    <scope>NUCLEOTIDE SEQUENCE [LARGE SCALE GENOMIC DNA]</scope>
    <source>
        <strain evidence="3">L21-RPul-D3</strain>
    </source>
</reference>
<dbReference type="SUPFAM" id="SSF53649">
    <property type="entry name" value="Alkaline phosphatase-like"/>
    <property type="match status" value="1"/>
</dbReference>
<dbReference type="PANTHER" id="PTHR43751">
    <property type="entry name" value="SULFATASE"/>
    <property type="match status" value="1"/>
</dbReference>
<protein>
    <submittedName>
        <fullName evidence="2">Choline-sulfatase</fullName>
        <ecNumber evidence="2">3.1.6.6</ecNumber>
    </submittedName>
</protein>
<dbReference type="InterPro" id="IPR000917">
    <property type="entry name" value="Sulfatase_N"/>
</dbReference>
<dbReference type="GO" id="GO:0047753">
    <property type="term" value="F:choline-sulfatase activity"/>
    <property type="evidence" value="ECO:0007669"/>
    <property type="project" value="UniProtKB-EC"/>
</dbReference>
<dbReference type="KEGG" id="pbu:L21SP3_01316"/>
<dbReference type="InterPro" id="IPR017850">
    <property type="entry name" value="Alkaline_phosphatase_core_sf"/>
</dbReference>
<dbReference type="STRING" id="1940790.L21SP3_01316"/>
<keyword evidence="2" id="KW-0378">Hydrolase</keyword>
<dbReference type="Gene3D" id="3.40.720.10">
    <property type="entry name" value="Alkaline Phosphatase, subunit A"/>
    <property type="match status" value="1"/>
</dbReference>
<dbReference type="EC" id="3.1.6.6" evidence="2"/>
<gene>
    <name evidence="2" type="primary">betC_2</name>
    <name evidence="2" type="ORF">L21SP3_01316</name>
</gene>
<accession>A0A1Q2HQA5</accession>
<dbReference type="RefSeq" id="WP_261340793.1">
    <property type="nucleotide sequence ID" value="NZ_CP019633.1"/>
</dbReference>